<reference evidence="1 2" key="1">
    <citation type="submission" date="2016-04" db="EMBL/GenBank/DDBJ databases">
        <authorList>
            <person name="Evans L.H."/>
            <person name="Alamgir A."/>
            <person name="Owens N."/>
            <person name="Weber N.D."/>
            <person name="Virtaneva K."/>
            <person name="Barbian K."/>
            <person name="Babar A."/>
            <person name="Rosenke K."/>
        </authorList>
    </citation>
    <scope>NUCLEOTIDE SEQUENCE [LARGE SCALE GENOMIC DNA]</scope>
    <source>
        <strain evidence="1 2">LMa1</strain>
    </source>
</reference>
<proteinExistence type="predicted"/>
<name>A0A1B7LJF0_9FIRM</name>
<evidence type="ECO:0000313" key="1">
    <source>
        <dbReference type="EMBL" id="OAT86673.1"/>
    </source>
</evidence>
<sequence>MTFLGRRATIRDYLDIYYLFKLGIITLEEIISSANKKYIINHENVFSTRLFLEQIIYMKDLEDKDVAPNLLFSSLSPNEIENYFKSMVENYLNKHVIKQSN</sequence>
<dbReference type="EMBL" id="LYVF01000009">
    <property type="protein sequence ID" value="OAT86673.1"/>
    <property type="molecule type" value="Genomic_DNA"/>
</dbReference>
<evidence type="ECO:0000313" key="2">
    <source>
        <dbReference type="Proteomes" id="UP000078532"/>
    </source>
</evidence>
<gene>
    <name evidence="1" type="ORF">A6M21_02285</name>
</gene>
<keyword evidence="2" id="KW-1185">Reference proteome</keyword>
<organism evidence="1 2">
    <name type="scientific">Desulfotomaculum copahuensis</name>
    <dbReference type="NCBI Taxonomy" id="1838280"/>
    <lineage>
        <taxon>Bacteria</taxon>
        <taxon>Bacillati</taxon>
        <taxon>Bacillota</taxon>
        <taxon>Clostridia</taxon>
        <taxon>Eubacteriales</taxon>
        <taxon>Desulfotomaculaceae</taxon>
        <taxon>Desulfotomaculum</taxon>
    </lineage>
</organism>
<accession>A0A1B7LJF0</accession>
<comment type="caution">
    <text evidence="1">The sequence shown here is derived from an EMBL/GenBank/DDBJ whole genome shotgun (WGS) entry which is preliminary data.</text>
</comment>
<protein>
    <submittedName>
        <fullName evidence="1">Uncharacterized protein</fullName>
    </submittedName>
</protein>
<dbReference type="Proteomes" id="UP000078532">
    <property type="component" value="Unassembled WGS sequence"/>
</dbReference>
<dbReference type="AlphaFoldDB" id="A0A1B7LJF0"/>